<evidence type="ECO:0000256" key="1">
    <source>
        <dbReference type="ARBA" id="ARBA00004651"/>
    </source>
</evidence>
<reference evidence="9" key="1">
    <citation type="journal article" date="2019" name="Int. J. Syst. Evol. Microbiol.">
        <title>The Global Catalogue of Microorganisms (GCM) 10K type strain sequencing project: providing services to taxonomists for standard genome sequencing and annotation.</title>
        <authorList>
            <consortium name="The Broad Institute Genomics Platform"/>
            <consortium name="The Broad Institute Genome Sequencing Center for Infectious Disease"/>
            <person name="Wu L."/>
            <person name="Ma J."/>
        </authorList>
    </citation>
    <scope>NUCLEOTIDE SEQUENCE [LARGE SCALE GENOMIC DNA]</scope>
    <source>
        <strain evidence="9">CGMCC 1.13718</strain>
    </source>
</reference>
<dbReference type="InterPro" id="IPR010432">
    <property type="entry name" value="RDD"/>
</dbReference>
<feature type="transmembrane region" description="Helical" evidence="6">
    <location>
        <begin position="60"/>
        <end position="78"/>
    </location>
</feature>
<dbReference type="PANTHER" id="PTHR36115">
    <property type="entry name" value="PROLINE-RICH ANTIGEN HOMOLOG-RELATED"/>
    <property type="match status" value="1"/>
</dbReference>
<name>A0ABW1YQI6_9GAMM</name>
<accession>A0ABW1YQI6</accession>
<evidence type="ECO:0000313" key="8">
    <source>
        <dbReference type="EMBL" id="MFC6635043.1"/>
    </source>
</evidence>
<dbReference type="PANTHER" id="PTHR36115:SF4">
    <property type="entry name" value="MEMBRANE PROTEIN"/>
    <property type="match status" value="1"/>
</dbReference>
<feature type="domain" description="RDD" evidence="7">
    <location>
        <begin position="15"/>
        <end position="149"/>
    </location>
</feature>
<dbReference type="RefSeq" id="WP_193195064.1">
    <property type="nucleotide sequence ID" value="NZ_JACZFR010000074.1"/>
</dbReference>
<keyword evidence="2" id="KW-1003">Cell membrane</keyword>
<comment type="subcellular location">
    <subcellularLocation>
        <location evidence="1">Cell membrane</location>
        <topology evidence="1">Multi-pass membrane protein</topology>
    </subcellularLocation>
</comment>
<feature type="transmembrane region" description="Helical" evidence="6">
    <location>
        <begin position="113"/>
        <end position="136"/>
    </location>
</feature>
<evidence type="ECO:0000313" key="9">
    <source>
        <dbReference type="Proteomes" id="UP001596425"/>
    </source>
</evidence>
<evidence type="ECO:0000256" key="3">
    <source>
        <dbReference type="ARBA" id="ARBA00022692"/>
    </source>
</evidence>
<gene>
    <name evidence="8" type="ORF">ACFQBM_17270</name>
</gene>
<keyword evidence="3 6" id="KW-0812">Transmembrane</keyword>
<keyword evidence="4 6" id="KW-1133">Transmembrane helix</keyword>
<evidence type="ECO:0000256" key="5">
    <source>
        <dbReference type="ARBA" id="ARBA00023136"/>
    </source>
</evidence>
<dbReference type="InterPro" id="IPR051791">
    <property type="entry name" value="Pra-immunoreactive"/>
</dbReference>
<evidence type="ECO:0000256" key="6">
    <source>
        <dbReference type="SAM" id="Phobius"/>
    </source>
</evidence>
<comment type="caution">
    <text evidence="8">The sequence shown here is derived from an EMBL/GenBank/DDBJ whole genome shotgun (WGS) entry which is preliminary data.</text>
</comment>
<evidence type="ECO:0000259" key="7">
    <source>
        <dbReference type="Pfam" id="PF06271"/>
    </source>
</evidence>
<dbReference type="EMBL" id="JBHSVR010000001">
    <property type="protein sequence ID" value="MFC6635043.1"/>
    <property type="molecule type" value="Genomic_DNA"/>
</dbReference>
<evidence type="ECO:0000256" key="2">
    <source>
        <dbReference type="ARBA" id="ARBA00022475"/>
    </source>
</evidence>
<sequence>MNESNEENFAETELASRARRFFASSIDAIIQMFLALPFFIYSGQLEAISKGVKPDFDTALINGLFGFVVYLLLNGYFLKTYGQTIGKKLLSIRIASKDGAVPHVKQSIGLRFVPLYVCTLIPILNVLLVIDPLFIFRKDRKCLHDLVAGTQVVKA</sequence>
<proteinExistence type="predicted"/>
<feature type="transmembrane region" description="Helical" evidence="6">
    <location>
        <begin position="21"/>
        <end position="40"/>
    </location>
</feature>
<keyword evidence="5 6" id="KW-0472">Membrane</keyword>
<organism evidence="8 9">
    <name type="scientific">Microbulbifer taiwanensis</name>
    <dbReference type="NCBI Taxonomy" id="986746"/>
    <lineage>
        <taxon>Bacteria</taxon>
        <taxon>Pseudomonadati</taxon>
        <taxon>Pseudomonadota</taxon>
        <taxon>Gammaproteobacteria</taxon>
        <taxon>Cellvibrionales</taxon>
        <taxon>Microbulbiferaceae</taxon>
        <taxon>Microbulbifer</taxon>
    </lineage>
</organism>
<keyword evidence="9" id="KW-1185">Reference proteome</keyword>
<evidence type="ECO:0000256" key="4">
    <source>
        <dbReference type="ARBA" id="ARBA00022989"/>
    </source>
</evidence>
<dbReference type="Pfam" id="PF06271">
    <property type="entry name" value="RDD"/>
    <property type="match status" value="1"/>
</dbReference>
<dbReference type="Proteomes" id="UP001596425">
    <property type="component" value="Unassembled WGS sequence"/>
</dbReference>
<protein>
    <submittedName>
        <fullName evidence="8">RDD family protein</fullName>
    </submittedName>
</protein>